<dbReference type="Proteomes" id="UP000801428">
    <property type="component" value="Unassembled WGS sequence"/>
</dbReference>
<name>A0A9P4WBT5_CURKU</name>
<accession>A0A9P4WBT5</accession>
<evidence type="ECO:0000313" key="4">
    <source>
        <dbReference type="Proteomes" id="UP000801428"/>
    </source>
</evidence>
<dbReference type="InterPro" id="IPR046497">
    <property type="entry name" value="DUF6590"/>
</dbReference>
<gene>
    <name evidence="3" type="ORF">E8E13_003070</name>
</gene>
<feature type="domain" description="DUF6590" evidence="2">
    <location>
        <begin position="430"/>
        <end position="573"/>
    </location>
</feature>
<comment type="caution">
    <text evidence="3">The sequence shown here is derived from an EMBL/GenBank/DDBJ whole genome shotgun (WGS) entry which is preliminary data.</text>
</comment>
<dbReference type="OrthoDB" id="3559580at2759"/>
<evidence type="ECO:0000313" key="3">
    <source>
        <dbReference type="EMBL" id="KAF3008440.1"/>
    </source>
</evidence>
<evidence type="ECO:0000259" key="2">
    <source>
        <dbReference type="Pfam" id="PF20233"/>
    </source>
</evidence>
<feature type="compositionally biased region" description="Low complexity" evidence="1">
    <location>
        <begin position="77"/>
        <end position="95"/>
    </location>
</feature>
<dbReference type="PANTHER" id="PTHR35391">
    <property type="entry name" value="C2H2-TYPE DOMAIN-CONTAINING PROTEIN-RELATED"/>
    <property type="match status" value="1"/>
</dbReference>
<feature type="compositionally biased region" description="Low complexity" evidence="1">
    <location>
        <begin position="182"/>
        <end position="198"/>
    </location>
</feature>
<dbReference type="AlphaFoldDB" id="A0A9P4WBT5"/>
<proteinExistence type="predicted"/>
<evidence type="ECO:0000256" key="1">
    <source>
        <dbReference type="SAM" id="MobiDB-lite"/>
    </source>
</evidence>
<feature type="region of interest" description="Disordered" evidence="1">
    <location>
        <begin position="41"/>
        <end position="160"/>
    </location>
</feature>
<feature type="domain" description="DUF6590" evidence="2">
    <location>
        <begin position="218"/>
        <end position="370"/>
    </location>
</feature>
<dbReference type="PANTHER" id="PTHR35391:SF5">
    <property type="entry name" value="DUF6590 DOMAIN-CONTAINING PROTEIN"/>
    <property type="match status" value="1"/>
</dbReference>
<organism evidence="3 4">
    <name type="scientific">Curvularia kusanoi</name>
    <name type="common">Cochliobolus kusanoi</name>
    <dbReference type="NCBI Taxonomy" id="90978"/>
    <lineage>
        <taxon>Eukaryota</taxon>
        <taxon>Fungi</taxon>
        <taxon>Dikarya</taxon>
        <taxon>Ascomycota</taxon>
        <taxon>Pezizomycotina</taxon>
        <taxon>Dothideomycetes</taxon>
        <taxon>Pleosporomycetidae</taxon>
        <taxon>Pleosporales</taxon>
        <taxon>Pleosporineae</taxon>
        <taxon>Pleosporaceae</taxon>
        <taxon>Curvularia</taxon>
    </lineage>
</organism>
<dbReference type="EMBL" id="SWKU01000003">
    <property type="protein sequence ID" value="KAF3008440.1"/>
    <property type="molecule type" value="Genomic_DNA"/>
</dbReference>
<feature type="compositionally biased region" description="Polar residues" evidence="1">
    <location>
        <begin position="139"/>
        <end position="160"/>
    </location>
</feature>
<keyword evidence="4" id="KW-1185">Reference proteome</keyword>
<feature type="region of interest" description="Disordered" evidence="1">
    <location>
        <begin position="175"/>
        <end position="198"/>
    </location>
</feature>
<reference evidence="3" key="1">
    <citation type="submission" date="2019-04" db="EMBL/GenBank/DDBJ databases">
        <title>Sequencing of skin fungus with MAO and IRED activity.</title>
        <authorList>
            <person name="Marsaioli A.J."/>
            <person name="Bonatto J.M.C."/>
            <person name="Reis Junior O."/>
        </authorList>
    </citation>
    <scope>NUCLEOTIDE SEQUENCE</scope>
    <source>
        <strain evidence="3">30M1</strain>
    </source>
</reference>
<feature type="compositionally biased region" description="Polar residues" evidence="1">
    <location>
        <begin position="66"/>
        <end position="76"/>
    </location>
</feature>
<feature type="compositionally biased region" description="Low complexity" evidence="1">
    <location>
        <begin position="112"/>
        <end position="130"/>
    </location>
</feature>
<protein>
    <recommendedName>
        <fullName evidence="2">DUF6590 domain-containing protein</fullName>
    </recommendedName>
</protein>
<dbReference type="Pfam" id="PF20233">
    <property type="entry name" value="DUF6590"/>
    <property type="match status" value="2"/>
</dbReference>
<sequence>MSDIEVAWSSEYHRYYRQRYNHNTSQWDFLDWDASNGTDRPYSSPFTKRTEPPVLNGSDLRRYPARSSTPNSSKTASPNQSSLCQSSSFHPSSYSPDQLHYSELANSSKTASPNQSSLCQSSSFHPSSYSPDQLHYSELANSSKTASPNQSSMYQSFSVHPSSYSPDQLHYSELANSSKTASPNQSSLYQSSSFHPSSYSPGQLHYFELDSSYRVRPRNFFTEGRVFAVMFSETAASSTKPINYNNSSSLSEVRHAGNIVYTAVRQFVVVRQKREFCYACPIFTYSGRATTKPGVRESEHAIVYSSQCLPRLLPGEAGITKSPICVIMAEGVPLLSAASRIYFGIHHPIQYNVKVKDIGVVAPNDFPILTRYWREEGEVGYSSQASEVTDEAANETKVQLANTEVYSHSLNTDTVPAKSEVDLEVVTNPKAFFKKGRVFMTRWSEPRGVSAVGSGTSGATEAFAELARFAVVKPKSTHCICIRISTYSGQATTKPGISVSEHAAVLPVGGLFQSHPKGEPQLTKDPIFVKVENPTVTIDPMSRINFGKPYTVEYNIVVRNIGRVFGDSVAKMDEYFAESLGLTR</sequence>